<proteinExistence type="predicted"/>
<dbReference type="Proteomes" id="UP000789570">
    <property type="component" value="Unassembled WGS sequence"/>
</dbReference>
<name>A0A9N9HA84_9GLOM</name>
<gene>
    <name evidence="1" type="ORF">FCALED_LOCUS11436</name>
</gene>
<accession>A0A9N9HA84</accession>
<dbReference type="EMBL" id="CAJVPQ010004810">
    <property type="protein sequence ID" value="CAG8658660.1"/>
    <property type="molecule type" value="Genomic_DNA"/>
</dbReference>
<dbReference type="AlphaFoldDB" id="A0A9N9HA84"/>
<evidence type="ECO:0000313" key="2">
    <source>
        <dbReference type="Proteomes" id="UP000789570"/>
    </source>
</evidence>
<keyword evidence="2" id="KW-1185">Reference proteome</keyword>
<reference evidence="1" key="1">
    <citation type="submission" date="2021-06" db="EMBL/GenBank/DDBJ databases">
        <authorList>
            <person name="Kallberg Y."/>
            <person name="Tangrot J."/>
            <person name="Rosling A."/>
        </authorList>
    </citation>
    <scope>NUCLEOTIDE SEQUENCE</scope>
    <source>
        <strain evidence="1">UK204</strain>
    </source>
</reference>
<organism evidence="1 2">
    <name type="scientific">Funneliformis caledonium</name>
    <dbReference type="NCBI Taxonomy" id="1117310"/>
    <lineage>
        <taxon>Eukaryota</taxon>
        <taxon>Fungi</taxon>
        <taxon>Fungi incertae sedis</taxon>
        <taxon>Mucoromycota</taxon>
        <taxon>Glomeromycotina</taxon>
        <taxon>Glomeromycetes</taxon>
        <taxon>Glomerales</taxon>
        <taxon>Glomeraceae</taxon>
        <taxon>Funneliformis</taxon>
    </lineage>
</organism>
<sequence>MIGSAKFATIFAGILTFLGAIGPTLITASPMPNPIHASRDDSHLIARDSLDKRAKIVGSDCVVI</sequence>
<protein>
    <submittedName>
        <fullName evidence="1">15844_t:CDS:1</fullName>
    </submittedName>
</protein>
<comment type="caution">
    <text evidence="1">The sequence shown here is derived from an EMBL/GenBank/DDBJ whole genome shotgun (WGS) entry which is preliminary data.</text>
</comment>
<evidence type="ECO:0000313" key="1">
    <source>
        <dbReference type="EMBL" id="CAG8658660.1"/>
    </source>
</evidence>